<keyword evidence="2" id="KW-1185">Reference proteome</keyword>
<evidence type="ECO:0000313" key="1">
    <source>
        <dbReference type="EMBL" id="TDP59827.1"/>
    </source>
</evidence>
<accession>A0A4R6QCG0</accession>
<dbReference type="Proteomes" id="UP000295500">
    <property type="component" value="Unassembled WGS sequence"/>
</dbReference>
<gene>
    <name evidence="1" type="ORF">EV211_10269</name>
</gene>
<reference evidence="1 2" key="1">
    <citation type="submission" date="2019-03" db="EMBL/GenBank/DDBJ databases">
        <title>Genomic Encyclopedia of Type Strains, Phase IV (KMG-IV): sequencing the most valuable type-strain genomes for metagenomic binning, comparative biology and taxonomic classification.</title>
        <authorList>
            <person name="Goeker M."/>
        </authorList>
    </citation>
    <scope>NUCLEOTIDE SEQUENCE [LARGE SCALE GENOMIC DNA]</scope>
    <source>
        <strain evidence="1 2">DSM 28287</strain>
    </source>
</reference>
<protein>
    <submittedName>
        <fullName evidence="1">Uncharacterized protein</fullName>
    </submittedName>
</protein>
<proteinExistence type="predicted"/>
<dbReference type="AlphaFoldDB" id="A0A4R6QCG0"/>
<dbReference type="EMBL" id="SNXO01000002">
    <property type="protein sequence ID" value="TDP59827.1"/>
    <property type="molecule type" value="Genomic_DNA"/>
</dbReference>
<organism evidence="1 2">
    <name type="scientific">Aminicella lysinilytica</name>
    <dbReference type="NCBI Taxonomy" id="433323"/>
    <lineage>
        <taxon>Bacteria</taxon>
        <taxon>Bacillati</taxon>
        <taxon>Bacillota</taxon>
        <taxon>Clostridia</taxon>
        <taxon>Peptostreptococcales</taxon>
        <taxon>Anaerovoracaceae</taxon>
        <taxon>Aminicella</taxon>
    </lineage>
</organism>
<evidence type="ECO:0000313" key="2">
    <source>
        <dbReference type="Proteomes" id="UP000295500"/>
    </source>
</evidence>
<dbReference type="RefSeq" id="WP_133527527.1">
    <property type="nucleotide sequence ID" value="NZ_SNXO01000002.1"/>
</dbReference>
<comment type="caution">
    <text evidence="1">The sequence shown here is derived from an EMBL/GenBank/DDBJ whole genome shotgun (WGS) entry which is preliminary data.</text>
</comment>
<name>A0A4R6QCG0_9FIRM</name>
<sequence>MIYRSKAVSGLVYKIQNEYLTVDYDGESKDHPLSQFGSLIITVLDEKMAQELAGLYAVYWYMIAKKERKLTLADKSEIAKILGITYGELETKIQHGQLEL</sequence>